<dbReference type="RefSeq" id="XP_024767100.1">
    <property type="nucleotide sequence ID" value="XM_024911414.1"/>
</dbReference>
<gene>
    <name evidence="1" type="ORF">M431DRAFT_102275</name>
</gene>
<name>A0A2T3ZRH5_TRIHA</name>
<evidence type="ECO:0008006" key="3">
    <source>
        <dbReference type="Google" id="ProtNLM"/>
    </source>
</evidence>
<proteinExistence type="predicted"/>
<organism evidence="1 2">
    <name type="scientific">Trichoderma harzianum CBS 226.95</name>
    <dbReference type="NCBI Taxonomy" id="983964"/>
    <lineage>
        <taxon>Eukaryota</taxon>
        <taxon>Fungi</taxon>
        <taxon>Dikarya</taxon>
        <taxon>Ascomycota</taxon>
        <taxon>Pezizomycotina</taxon>
        <taxon>Sordariomycetes</taxon>
        <taxon>Hypocreomycetidae</taxon>
        <taxon>Hypocreales</taxon>
        <taxon>Hypocreaceae</taxon>
        <taxon>Trichoderma</taxon>
    </lineage>
</organism>
<dbReference type="Proteomes" id="UP000241690">
    <property type="component" value="Unassembled WGS sequence"/>
</dbReference>
<accession>A0A2T3ZRH5</accession>
<sequence length="63" mass="7130">NGYRTTLPKTELEYKALQGSPISFIIFILYFSPSLKLNNPNTCFRYINDISIIVVGTNTKETA</sequence>
<dbReference type="GeneID" id="36619973"/>
<dbReference type="EMBL" id="KZ679727">
    <property type="protein sequence ID" value="PTB47423.1"/>
    <property type="molecule type" value="Genomic_DNA"/>
</dbReference>
<dbReference type="AlphaFoldDB" id="A0A2T3ZRH5"/>
<reference evidence="1 2" key="1">
    <citation type="submission" date="2016-07" db="EMBL/GenBank/DDBJ databases">
        <title>Multiple horizontal gene transfer events from other fungi enriched the ability of initially mycotrophic Trichoderma (Ascomycota) to feed on dead plant biomass.</title>
        <authorList>
            <consortium name="DOE Joint Genome Institute"/>
            <person name="Aerts A."/>
            <person name="Atanasova L."/>
            <person name="Chenthamara K."/>
            <person name="Zhang J."/>
            <person name="Grujic M."/>
            <person name="Henrissat B."/>
            <person name="Kuo A."/>
            <person name="Salamov A."/>
            <person name="Lipzen A."/>
            <person name="Labutti K."/>
            <person name="Barry K."/>
            <person name="Miao Y."/>
            <person name="Rahimi M.J."/>
            <person name="Shen Q."/>
            <person name="Grigoriev I.V."/>
            <person name="Kubicek C.P."/>
            <person name="Druzhinina I.S."/>
        </authorList>
    </citation>
    <scope>NUCLEOTIDE SEQUENCE [LARGE SCALE GENOMIC DNA]</scope>
    <source>
        <strain evidence="1 2">CBS 226.95</strain>
    </source>
</reference>
<evidence type="ECO:0000313" key="1">
    <source>
        <dbReference type="EMBL" id="PTB47423.1"/>
    </source>
</evidence>
<evidence type="ECO:0000313" key="2">
    <source>
        <dbReference type="Proteomes" id="UP000241690"/>
    </source>
</evidence>
<feature type="non-terminal residue" evidence="1">
    <location>
        <position position="1"/>
    </location>
</feature>
<protein>
    <recommendedName>
        <fullName evidence="3">Reverse transcriptase domain-containing protein</fullName>
    </recommendedName>
</protein>
<keyword evidence="2" id="KW-1185">Reference proteome</keyword>